<evidence type="ECO:0000256" key="2">
    <source>
        <dbReference type="SAM" id="SignalP"/>
    </source>
</evidence>
<protein>
    <recommendedName>
        <fullName evidence="5">Lipoprotein</fullName>
    </recommendedName>
</protein>
<feature type="region of interest" description="Disordered" evidence="1">
    <location>
        <begin position="36"/>
        <end position="62"/>
    </location>
</feature>
<dbReference type="Proteomes" id="UP000237632">
    <property type="component" value="Unassembled WGS sequence"/>
</dbReference>
<keyword evidence="2" id="KW-0732">Signal</keyword>
<gene>
    <name evidence="3" type="ORF">C6T65_31470</name>
</gene>
<feature type="chain" id="PRO_5041370788" description="Lipoprotein" evidence="2">
    <location>
        <begin position="29"/>
        <end position="403"/>
    </location>
</feature>
<sequence>MKTILAYKKRVLSVQNILALSTIAVALAACGGGSDGSSGSNTSTSGGSTTTTPQQDAVSQSSTALVAQTGATAVPGTTSTAQAFDLTADIGDTWRLVLNQDGSFTIKVLSTQYGLTDISGTYTQSTSGSFTTYTGTSANGSFTLKLDTRTHIMGGNVVLRTRSSSVAGSGYSVPANTATLAGDYFYIGATRNASDGGSPSFLGGTFRVAANGTDVTWCDSGLINASGTCNAVAGSSSPSQQFAFKLVKNTTDGLTHVQGSGSDLGILSFQAGDRGPVLVIDRFGYSQSATPVLRTGVIYASKQQVLAGTELNGSWTCTDRGTTIGTVTINGTTVKTADTSGVSTAETLYFNDISTNTGLVAVNGAATSVVNGQAPSSGVILLPLSSSMFVVERDAAQSVATCR</sequence>
<dbReference type="AlphaFoldDB" id="A0AA45BAH2"/>
<evidence type="ECO:0008006" key="5">
    <source>
        <dbReference type="Google" id="ProtNLM"/>
    </source>
</evidence>
<comment type="caution">
    <text evidence="3">The sequence shown here is derived from an EMBL/GenBank/DDBJ whole genome shotgun (WGS) entry which is preliminary data.</text>
</comment>
<accession>A0AA45BAH2</accession>
<name>A0AA45BAH2_BURVI</name>
<evidence type="ECO:0000313" key="4">
    <source>
        <dbReference type="Proteomes" id="UP000237632"/>
    </source>
</evidence>
<feature type="compositionally biased region" description="Polar residues" evidence="1">
    <location>
        <begin position="53"/>
        <end position="62"/>
    </location>
</feature>
<proteinExistence type="predicted"/>
<evidence type="ECO:0000313" key="3">
    <source>
        <dbReference type="EMBL" id="PRH38518.1"/>
    </source>
</evidence>
<evidence type="ECO:0000256" key="1">
    <source>
        <dbReference type="SAM" id="MobiDB-lite"/>
    </source>
</evidence>
<reference evidence="3 4" key="1">
    <citation type="submission" date="2018-03" db="EMBL/GenBank/DDBJ databases">
        <authorList>
            <person name="Nguyen K."/>
            <person name="Fouts D."/>
            <person name="Sutton G."/>
        </authorList>
    </citation>
    <scope>NUCLEOTIDE SEQUENCE [LARGE SCALE GENOMIC DNA]</scope>
    <source>
        <strain evidence="3 4">AU3578</strain>
    </source>
</reference>
<feature type="signal peptide" evidence="2">
    <location>
        <begin position="1"/>
        <end position="28"/>
    </location>
</feature>
<feature type="compositionally biased region" description="Low complexity" evidence="1">
    <location>
        <begin position="37"/>
        <end position="52"/>
    </location>
</feature>
<dbReference type="PROSITE" id="PS51257">
    <property type="entry name" value="PROKAR_LIPOPROTEIN"/>
    <property type="match status" value="1"/>
</dbReference>
<dbReference type="RefSeq" id="WP_024973504.1">
    <property type="nucleotide sequence ID" value="NZ_PVHK01000237.1"/>
</dbReference>
<dbReference type="EMBL" id="PVHK01000237">
    <property type="protein sequence ID" value="PRH38518.1"/>
    <property type="molecule type" value="Genomic_DNA"/>
</dbReference>
<organism evidence="3 4">
    <name type="scientific">Burkholderia vietnamiensis</name>
    <dbReference type="NCBI Taxonomy" id="60552"/>
    <lineage>
        <taxon>Bacteria</taxon>
        <taxon>Pseudomonadati</taxon>
        <taxon>Pseudomonadota</taxon>
        <taxon>Betaproteobacteria</taxon>
        <taxon>Burkholderiales</taxon>
        <taxon>Burkholderiaceae</taxon>
        <taxon>Burkholderia</taxon>
        <taxon>Burkholderia cepacia complex</taxon>
    </lineage>
</organism>